<evidence type="ECO:0008006" key="3">
    <source>
        <dbReference type="Google" id="ProtNLM"/>
    </source>
</evidence>
<dbReference type="Proteomes" id="UP000007509">
    <property type="component" value="Unassembled WGS sequence"/>
</dbReference>
<reference evidence="1 2" key="1">
    <citation type="journal article" date="2012" name="J. Bacteriol.">
        <title>Twenty-one genome sequences from Pseudomonas species and 19 genome sequences from diverse bacteria isolated from the rhizosphere and endosphere of Populus deltoides.</title>
        <authorList>
            <person name="Brown S.D."/>
            <person name="Utturkar S.M."/>
            <person name="Klingeman D.M."/>
            <person name="Johnson C.M."/>
            <person name="Martin S.L."/>
            <person name="Land M.L."/>
            <person name="Lu T.Y."/>
            <person name="Schadt C.W."/>
            <person name="Doktycz M.J."/>
            <person name="Pelletier D.A."/>
        </authorList>
    </citation>
    <scope>NUCLEOTIDE SEQUENCE [LARGE SCALE GENOMIC DNA]</scope>
    <source>
        <strain evidence="1 2">CF314</strain>
    </source>
</reference>
<dbReference type="InterPro" id="IPR023393">
    <property type="entry name" value="START-like_dom_sf"/>
</dbReference>
<gene>
    <name evidence="1" type="ORF">PMI13_03540</name>
</gene>
<dbReference type="OrthoDB" id="9810827at2"/>
<dbReference type="EMBL" id="AKJY01000088">
    <property type="protein sequence ID" value="EJL68714.1"/>
    <property type="molecule type" value="Genomic_DNA"/>
</dbReference>
<protein>
    <recommendedName>
        <fullName evidence="3">Polyketide cyclase / dehydrase and lipid transport</fullName>
    </recommendedName>
</protein>
<proteinExistence type="predicted"/>
<dbReference type="Gene3D" id="3.30.530.20">
    <property type="match status" value="1"/>
</dbReference>
<comment type="caution">
    <text evidence="1">The sequence shown here is derived from an EMBL/GenBank/DDBJ whole genome shotgun (WGS) entry which is preliminary data.</text>
</comment>
<name>J3CC96_9FLAO</name>
<sequence>MQDKLYSMFTDEVSVDEIWQLVTDVDHWNQWDFNIEYSSMEGNFSVGKSIAIKSRLFPQSGIAVFDSDECQKSIVYLLVFPLSDFFISYFYKEVENGVKITVTLAIQGILSPFWYLIYGRNIAKNFPEDIKIMIDETKSRKHKKIFINRFTE</sequence>
<dbReference type="PATRIC" id="fig|1144316.3.peg.3560"/>
<dbReference type="SUPFAM" id="SSF55961">
    <property type="entry name" value="Bet v1-like"/>
    <property type="match status" value="1"/>
</dbReference>
<accession>J3CC96</accession>
<keyword evidence="2" id="KW-1185">Reference proteome</keyword>
<dbReference type="RefSeq" id="WP_007846112.1">
    <property type="nucleotide sequence ID" value="NZ_AKJY01000088.1"/>
</dbReference>
<dbReference type="AlphaFoldDB" id="J3CC96"/>
<evidence type="ECO:0000313" key="1">
    <source>
        <dbReference type="EMBL" id="EJL68714.1"/>
    </source>
</evidence>
<organism evidence="1 2">
    <name type="scientific">Chryseobacterium populi</name>
    <dbReference type="NCBI Taxonomy" id="1144316"/>
    <lineage>
        <taxon>Bacteria</taxon>
        <taxon>Pseudomonadati</taxon>
        <taxon>Bacteroidota</taxon>
        <taxon>Flavobacteriia</taxon>
        <taxon>Flavobacteriales</taxon>
        <taxon>Weeksellaceae</taxon>
        <taxon>Chryseobacterium group</taxon>
        <taxon>Chryseobacterium</taxon>
    </lineage>
</organism>
<evidence type="ECO:0000313" key="2">
    <source>
        <dbReference type="Proteomes" id="UP000007509"/>
    </source>
</evidence>